<proteinExistence type="predicted"/>
<dbReference type="PANTHER" id="PTHR39344">
    <property type="entry name" value="UPF0182 PROTEIN SLL1060"/>
    <property type="match status" value="1"/>
</dbReference>
<dbReference type="EMBL" id="CP042905">
    <property type="protein sequence ID" value="QEE15786.2"/>
    <property type="molecule type" value="Genomic_DNA"/>
</dbReference>
<accession>A0A5B9DB01</accession>
<dbReference type="PROSITE" id="PS00018">
    <property type="entry name" value="EF_HAND_1"/>
    <property type="match status" value="1"/>
</dbReference>
<keyword evidence="2" id="KW-0812">Transmembrane</keyword>
<dbReference type="GO" id="GO:0005576">
    <property type="term" value="C:extracellular region"/>
    <property type="evidence" value="ECO:0007669"/>
    <property type="project" value="TreeGrafter"/>
</dbReference>
<reference evidence="5 6" key="2">
    <citation type="journal article" date="2024" name="Int. J. Syst. Evol. Microbiol.">
        <title>Promethearchaeum syntrophicum gen. nov., sp. nov., an anaerobic, obligately syntrophic archaeon, the first isolate of the lineage 'Asgard' archaea, and proposal of the new archaeal phylum Promethearchaeota phyl. nov. and kingdom Promethearchaeati regn. nov.</title>
        <authorList>
            <person name="Imachi H."/>
            <person name="Nobu M.K."/>
            <person name="Kato S."/>
            <person name="Takaki Y."/>
            <person name="Miyazaki M."/>
            <person name="Miyata M."/>
            <person name="Ogawara M."/>
            <person name="Saito Y."/>
            <person name="Sakai S."/>
            <person name="Tahara Y.O."/>
            <person name="Takano Y."/>
            <person name="Tasumi E."/>
            <person name="Uematsu K."/>
            <person name="Yoshimura T."/>
            <person name="Itoh T."/>
            <person name="Ohkuma M."/>
            <person name="Takai K."/>
        </authorList>
    </citation>
    <scope>NUCLEOTIDE SEQUENCE [LARGE SCALE GENOMIC DNA]</scope>
    <source>
        <strain evidence="5 6">MK-D1</strain>
    </source>
</reference>
<dbReference type="AlphaFoldDB" id="A0A5B9DB01"/>
<gene>
    <name evidence="5" type="ORF">DSAG12_01613</name>
</gene>
<reference evidence="5 6" key="1">
    <citation type="journal article" date="2020" name="Nature">
        <title>Isolation of an archaeon at the prokaryote-eukaryote interface.</title>
        <authorList>
            <person name="Imachi H."/>
            <person name="Nobu M.K."/>
            <person name="Nakahara N."/>
            <person name="Morono Y."/>
            <person name="Ogawara M."/>
            <person name="Takaki Y."/>
            <person name="Takano Y."/>
            <person name="Uematsu K."/>
            <person name="Ikuta T."/>
            <person name="Ito M."/>
            <person name="Matsui Y."/>
            <person name="Miyazaki M."/>
            <person name="Murata K."/>
            <person name="Saito Y."/>
            <person name="Sakai S."/>
            <person name="Song C."/>
            <person name="Tasumi E."/>
            <person name="Yamanaka Y."/>
            <person name="Yamaguchi T."/>
            <person name="Kamagata Y."/>
            <person name="Tamaki H."/>
            <person name="Takai K."/>
        </authorList>
    </citation>
    <scope>NUCLEOTIDE SEQUENCE [LARGE SCALE GENOMIC DNA]</scope>
    <source>
        <strain evidence="5 6">MK-D1</strain>
    </source>
</reference>
<organism evidence="5 6">
    <name type="scientific">Promethearchaeum syntrophicum</name>
    <dbReference type="NCBI Taxonomy" id="2594042"/>
    <lineage>
        <taxon>Archaea</taxon>
        <taxon>Promethearchaeati</taxon>
        <taxon>Promethearchaeota</taxon>
        <taxon>Promethearchaeia</taxon>
        <taxon>Promethearchaeales</taxon>
        <taxon>Promethearchaeaceae</taxon>
        <taxon>Promethearchaeum</taxon>
    </lineage>
</organism>
<name>A0A5B9DB01_9ARCH</name>
<evidence type="ECO:0000313" key="5">
    <source>
        <dbReference type="EMBL" id="QEE15786.2"/>
    </source>
</evidence>
<dbReference type="InterPro" id="IPR018247">
    <property type="entry name" value="EF_Hand_1_Ca_BS"/>
</dbReference>
<keyword evidence="1" id="KW-1003">Cell membrane</keyword>
<keyword evidence="3" id="KW-1133">Transmembrane helix</keyword>
<dbReference type="GO" id="GO:0016020">
    <property type="term" value="C:membrane"/>
    <property type="evidence" value="ECO:0007669"/>
    <property type="project" value="InterPro"/>
</dbReference>
<keyword evidence="4" id="KW-0472">Membrane</keyword>
<dbReference type="KEGG" id="psyt:DSAG12_01613"/>
<evidence type="ECO:0000313" key="6">
    <source>
        <dbReference type="Proteomes" id="UP000321408"/>
    </source>
</evidence>
<dbReference type="Proteomes" id="UP000321408">
    <property type="component" value="Chromosome"/>
</dbReference>
<keyword evidence="6" id="KW-1185">Reference proteome</keyword>
<dbReference type="Pfam" id="PF03699">
    <property type="entry name" value="UPF0182"/>
    <property type="match status" value="1"/>
</dbReference>
<evidence type="ECO:0000256" key="4">
    <source>
        <dbReference type="ARBA" id="ARBA00023136"/>
    </source>
</evidence>
<dbReference type="InterPro" id="IPR005372">
    <property type="entry name" value="UPF0182"/>
</dbReference>
<sequence length="1042" mass="118717">MAKKSCSKHYRYVATCPNCRAENDAKEPDKIVEPEIPLYGDVNEGEDRAPPPDRFQYIRRLPPGSRKRLLIIGVVIAIVIVIIGLWSIPLWLAKINLQQQLYAVKGGNLDFWELYTLNFWSTNFFFNKIGLIGALIGCFIMSIPPENTLLALLGRKFGWGVISKKKVFLLWWTAGFALFFIIGQAMETGYFALSMYMIEEGDTSFSFLKAISILNGNSNVSQLDVFIYKSVTLPIINYILILIALRVIILIVKYFLLKDEFLIAAQVSFLIEIFFLMGLFGKPLDTLNGIDFIQIWSIYLGLIIFLGVGIAFMIIGKRRRRINITQFPRNIQKQAIVSALAIIIIILIPVFSSIPKSVGLTQQEIWEEVEWDVKYEKQIDWTRQAAGMEIGTKEFFTVNDINDYPDNVTVEDLDLLNVIRRYDKQISVKQMDPIAQLTHESLADSDIIFIPNGTGQGEYWVAPKTINVDILDNSVKMHTEFYDHVEGFIALDTSSGGIVDNAEFEAIFGVSSDHPIFFGEREESFDTSSVFDTTTFIEKIAYENDILLGSNWSTTNTYRYDITNDLPDGNLTGLQAFWFTLDMGLTSYALDGQLKEYLINRNIRTRVESVLMPGLRIDDDPYLVFDRENGKMFYAVSIFTDIEIGSYTMCPMYRFMGVALIDVKSGEISWYRNPGLPAFTNDNLGSLWSLYANLYPWQDPEIWLMNQLRYPETLWENQLKVDYIYHVTEPTTWFAENDFYVLPDNGDVFYIETDLGDGLEFVGVQLVKYTRAEALKLAGLYIIRQGEHFGETLFYQTLNSLQDLTGPNTASDQFETDASERITLIGDNRFGNVLLYPLAGSLYYFIPVYSVLEDYETLAFIGLVNAFNKSLIAYGNTLAEAYSDLSIKLDLTTPVETSSDDLALNLISYTEEITYGVDNWAEFRTLIDYFNTTETLPMRNLTLNMTVRSAVNMSVKVSNVLIPGIEYDFTPLTTAFNYTLATWNDTTGLNPGDLAGITIKMNTEENLDSDIYVYYKFDLIDIDDPTKILSTVWYSILWNVDV</sequence>
<evidence type="ECO:0000256" key="3">
    <source>
        <dbReference type="ARBA" id="ARBA00022989"/>
    </source>
</evidence>
<evidence type="ECO:0000256" key="1">
    <source>
        <dbReference type="ARBA" id="ARBA00022475"/>
    </source>
</evidence>
<dbReference type="PANTHER" id="PTHR39344:SF1">
    <property type="entry name" value="UPF0182 PROTEIN SLL1060"/>
    <property type="match status" value="1"/>
</dbReference>
<protein>
    <submittedName>
        <fullName evidence="5">UPF0182 family protein</fullName>
    </submittedName>
</protein>
<evidence type="ECO:0000256" key="2">
    <source>
        <dbReference type="ARBA" id="ARBA00022692"/>
    </source>
</evidence>